<comment type="subcellular location">
    <subcellularLocation>
        <location evidence="1">Nucleus</location>
    </subcellularLocation>
</comment>
<evidence type="ECO:0000256" key="2">
    <source>
        <dbReference type="ARBA" id="ARBA00010205"/>
    </source>
</evidence>
<dbReference type="PANTHER" id="PTHR12415">
    <property type="entry name" value="TYROSYL-DNA PHOSPHODIESTERASE 1"/>
    <property type="match status" value="1"/>
</dbReference>
<feature type="binding site" evidence="10">
    <location>
        <position position="142"/>
    </location>
    <ligand>
        <name>substrate</name>
    </ligand>
</feature>
<evidence type="ECO:0000313" key="13">
    <source>
        <dbReference type="Proteomes" id="UP000075881"/>
    </source>
</evidence>
<dbReference type="Pfam" id="PF06087">
    <property type="entry name" value="Tyr-DNA_phospho"/>
    <property type="match status" value="1"/>
</dbReference>
<proteinExistence type="inferred from homology"/>
<evidence type="ECO:0000256" key="3">
    <source>
        <dbReference type="ARBA" id="ARBA00022722"/>
    </source>
</evidence>
<keyword evidence="13" id="KW-1185">Reference proteome</keyword>
<feature type="compositionally biased region" description="Polar residues" evidence="11">
    <location>
        <begin position="7"/>
        <end position="18"/>
    </location>
</feature>
<dbReference type="EnsemblMetazoa" id="ACHR008705-RA">
    <property type="protein sequence ID" value="ACHR008705-PA"/>
    <property type="gene ID" value="ACHR008705"/>
</dbReference>
<evidence type="ECO:0000256" key="1">
    <source>
        <dbReference type="ARBA" id="ARBA00004123"/>
    </source>
</evidence>
<evidence type="ECO:0000256" key="4">
    <source>
        <dbReference type="ARBA" id="ARBA00022763"/>
    </source>
</evidence>
<dbReference type="GO" id="GO:0003690">
    <property type="term" value="F:double-stranded DNA binding"/>
    <property type="evidence" value="ECO:0007669"/>
    <property type="project" value="TreeGrafter"/>
</dbReference>
<evidence type="ECO:0000256" key="8">
    <source>
        <dbReference type="ARBA" id="ARBA00023242"/>
    </source>
</evidence>
<dbReference type="GO" id="GO:0004527">
    <property type="term" value="F:exonuclease activity"/>
    <property type="evidence" value="ECO:0007669"/>
    <property type="project" value="UniProtKB-KW"/>
</dbReference>
<evidence type="ECO:0000256" key="5">
    <source>
        <dbReference type="ARBA" id="ARBA00022801"/>
    </source>
</evidence>
<evidence type="ECO:0000256" key="7">
    <source>
        <dbReference type="ARBA" id="ARBA00023204"/>
    </source>
</evidence>
<dbReference type="AlphaFoldDB" id="A0A182KD68"/>
<keyword evidence="5" id="KW-0378">Hydrolase</keyword>
<accession>A0A182KD68</accession>
<dbReference type="Gene3D" id="3.30.870.10">
    <property type="entry name" value="Endonuclease Chain A"/>
    <property type="match status" value="1"/>
</dbReference>
<feature type="active site" description="Nucleophile" evidence="9">
    <location>
        <position position="140"/>
    </location>
</feature>
<name>A0A182KD68_9DIPT</name>
<keyword evidence="8" id="KW-0539">Nucleus</keyword>
<dbReference type="STRING" id="43041.A0A182KD68"/>
<comment type="similarity">
    <text evidence="2">Belongs to the tyrosyl-DNA phosphodiesterase family.</text>
</comment>
<dbReference type="GO" id="GO:0005634">
    <property type="term" value="C:nucleus"/>
    <property type="evidence" value="ECO:0007669"/>
    <property type="project" value="UniProtKB-SubCell"/>
</dbReference>
<keyword evidence="3" id="KW-0540">Nuclease</keyword>
<evidence type="ECO:0000313" key="12">
    <source>
        <dbReference type="EnsemblMetazoa" id="ACHR008705-PA"/>
    </source>
</evidence>
<keyword evidence="4" id="KW-0227">DNA damage</keyword>
<evidence type="ECO:0000256" key="6">
    <source>
        <dbReference type="ARBA" id="ARBA00022839"/>
    </source>
</evidence>
<organism evidence="12 13">
    <name type="scientific">Anopheles christyi</name>
    <dbReference type="NCBI Taxonomy" id="43041"/>
    <lineage>
        <taxon>Eukaryota</taxon>
        <taxon>Metazoa</taxon>
        <taxon>Ecdysozoa</taxon>
        <taxon>Arthropoda</taxon>
        <taxon>Hexapoda</taxon>
        <taxon>Insecta</taxon>
        <taxon>Pterygota</taxon>
        <taxon>Neoptera</taxon>
        <taxon>Endopterygota</taxon>
        <taxon>Diptera</taxon>
        <taxon>Nematocera</taxon>
        <taxon>Culicoidea</taxon>
        <taxon>Culicidae</taxon>
        <taxon>Anophelinae</taxon>
        <taxon>Anopheles</taxon>
    </lineage>
</organism>
<evidence type="ECO:0000256" key="10">
    <source>
        <dbReference type="PIRSR" id="PIRSR610347-2"/>
    </source>
</evidence>
<dbReference type="GO" id="GO:0003697">
    <property type="term" value="F:single-stranded DNA binding"/>
    <property type="evidence" value="ECO:0007669"/>
    <property type="project" value="TreeGrafter"/>
</dbReference>
<reference evidence="12" key="2">
    <citation type="submission" date="2020-05" db="UniProtKB">
        <authorList>
            <consortium name="EnsemblMetazoa"/>
        </authorList>
    </citation>
    <scope>IDENTIFICATION</scope>
    <source>
        <strain evidence="12">ACHKN1017</strain>
    </source>
</reference>
<sequence length="291" mass="32953">MEAPQQLDPNNSVAQTMEASKAGSDFTPRGRMADKLAAAAPYNFFLSAITDSQPTHTDLLSVSFQELLDSSLGELECSLQIHFVIDINWPLEHYSSAGYEQLPLLILYDGMNPKLEAISEKHPNDTVVKIDVKTSYGTHHTKMGLYGYSDGSTRIVISTANLYEGDWHNRTQGLPRLPTVPDGSDTTFGESRTDFRTSLLAYLDVYQLPQLEPWMARIRFRIFLISSRVFLVHSVPCGEFNIPQVPLWGYPRLGYLLSQHATHIDSSYPLVQSPKFKYRYFRYITTFMDPA</sequence>
<dbReference type="GO" id="GO:0017005">
    <property type="term" value="F:3'-tyrosyl-DNA phosphodiesterase activity"/>
    <property type="evidence" value="ECO:0007669"/>
    <property type="project" value="TreeGrafter"/>
</dbReference>
<evidence type="ECO:0000256" key="11">
    <source>
        <dbReference type="SAM" id="MobiDB-lite"/>
    </source>
</evidence>
<evidence type="ECO:0008006" key="14">
    <source>
        <dbReference type="Google" id="ProtNLM"/>
    </source>
</evidence>
<dbReference type="InterPro" id="IPR010347">
    <property type="entry name" value="Tdp1"/>
</dbReference>
<dbReference type="GO" id="GO:0006281">
    <property type="term" value="P:DNA repair"/>
    <property type="evidence" value="ECO:0007669"/>
    <property type="project" value="UniProtKB-KW"/>
</dbReference>
<evidence type="ECO:0000256" key="9">
    <source>
        <dbReference type="PIRSR" id="PIRSR610347-1"/>
    </source>
</evidence>
<keyword evidence="7" id="KW-0234">DNA repair</keyword>
<reference evidence="13" key="1">
    <citation type="submission" date="2013-03" db="EMBL/GenBank/DDBJ databases">
        <title>The Genome Sequence of Anopheles christyi ACHKN1017.</title>
        <authorList>
            <consortium name="The Broad Institute Genomics Platform"/>
            <person name="Neafsey D.E."/>
            <person name="Besansky N."/>
            <person name="Walker B."/>
            <person name="Young S.K."/>
            <person name="Zeng Q."/>
            <person name="Gargeya S."/>
            <person name="Fitzgerald M."/>
            <person name="Haas B."/>
            <person name="Abouelleil A."/>
            <person name="Allen A.W."/>
            <person name="Alvarado L."/>
            <person name="Arachchi H.M."/>
            <person name="Berlin A.M."/>
            <person name="Chapman S.B."/>
            <person name="Gainer-Dewar J."/>
            <person name="Goldberg J."/>
            <person name="Griggs A."/>
            <person name="Gujja S."/>
            <person name="Hansen M."/>
            <person name="Howarth C."/>
            <person name="Imamovic A."/>
            <person name="Ireland A."/>
            <person name="Larimer J."/>
            <person name="McCowan C."/>
            <person name="Murphy C."/>
            <person name="Pearson M."/>
            <person name="Poon T.W."/>
            <person name="Priest M."/>
            <person name="Roberts A."/>
            <person name="Saif S."/>
            <person name="Shea T."/>
            <person name="Sisk P."/>
            <person name="Sykes S."/>
            <person name="Wortman J."/>
            <person name="Nusbaum C."/>
            <person name="Birren B."/>
        </authorList>
    </citation>
    <scope>NUCLEOTIDE SEQUENCE [LARGE SCALE GENOMIC DNA]</scope>
    <source>
        <strain evidence="13">ACHKN1017</strain>
    </source>
</reference>
<dbReference type="PANTHER" id="PTHR12415:SF0">
    <property type="entry name" value="TYROSYL-DNA PHOSPHODIESTERASE 1"/>
    <property type="match status" value="1"/>
</dbReference>
<protein>
    <recommendedName>
        <fullName evidence="14">PLD phosphodiesterase domain-containing protein</fullName>
    </recommendedName>
</protein>
<dbReference type="VEuPathDB" id="VectorBase:ACHR008705"/>
<keyword evidence="6" id="KW-0269">Exonuclease</keyword>
<feature type="region of interest" description="Disordered" evidence="11">
    <location>
        <begin position="1"/>
        <end position="27"/>
    </location>
</feature>
<dbReference type="SUPFAM" id="SSF56024">
    <property type="entry name" value="Phospholipase D/nuclease"/>
    <property type="match status" value="1"/>
</dbReference>
<dbReference type="Proteomes" id="UP000075881">
    <property type="component" value="Unassembled WGS sequence"/>
</dbReference>